<feature type="transmembrane region" description="Helical" evidence="1">
    <location>
        <begin position="108"/>
        <end position="127"/>
    </location>
</feature>
<organism evidence="2 3">
    <name type="scientific">Porphyromonas gingivicanis</name>
    <dbReference type="NCBI Taxonomy" id="266762"/>
    <lineage>
        <taxon>Bacteria</taxon>
        <taxon>Pseudomonadati</taxon>
        <taxon>Bacteroidota</taxon>
        <taxon>Bacteroidia</taxon>
        <taxon>Bacteroidales</taxon>
        <taxon>Porphyromonadaceae</taxon>
        <taxon>Porphyromonas</taxon>
    </lineage>
</organism>
<feature type="transmembrane region" description="Helical" evidence="1">
    <location>
        <begin position="462"/>
        <end position="478"/>
    </location>
</feature>
<proteinExistence type="predicted"/>
<feature type="transmembrane region" description="Helical" evidence="1">
    <location>
        <begin position="53"/>
        <end position="71"/>
    </location>
</feature>
<feature type="transmembrane region" description="Helical" evidence="1">
    <location>
        <begin position="172"/>
        <end position="191"/>
    </location>
</feature>
<protein>
    <recommendedName>
        <fullName evidence="4">O-antigen polymerase</fullName>
    </recommendedName>
</protein>
<name>A0A0A2G4J5_9PORP</name>
<dbReference type="AlphaFoldDB" id="A0A0A2G4J5"/>
<keyword evidence="1" id="KW-0812">Transmembrane</keyword>
<gene>
    <name evidence="2" type="ORF">HQ36_07235</name>
</gene>
<reference evidence="2 3" key="1">
    <citation type="submission" date="2014-08" db="EMBL/GenBank/DDBJ databases">
        <title>Porphyromonas gingivicanis strain:COT-022_OH1391 Genome sequencing.</title>
        <authorList>
            <person name="Wallis C."/>
            <person name="Deusch O."/>
            <person name="O'Flynn C."/>
            <person name="Davis I."/>
            <person name="Jospin G."/>
            <person name="Darling A.E."/>
            <person name="Coil D.A."/>
            <person name="Alexiev A."/>
            <person name="Horsfall A."/>
            <person name="Kirkwood N."/>
            <person name="Harris S."/>
            <person name="Eisen J.A."/>
        </authorList>
    </citation>
    <scope>NUCLEOTIDE SEQUENCE [LARGE SCALE GENOMIC DNA]</scope>
    <source>
        <strain evidence="3">COT-022 OH1391</strain>
    </source>
</reference>
<keyword evidence="1" id="KW-1133">Transmembrane helix</keyword>
<dbReference type="RefSeq" id="WP_036884767.1">
    <property type="nucleotide sequence ID" value="NZ_JQZW01000013.1"/>
</dbReference>
<sequence>MKLFEKLFDSYPLYFRLLPLFFLFGGGLFTLLFPSLFGEQITSDHLDISHLAPPFWIFISLGGVVILYQFLRGVPKRLQEGATLYEEGTVLFWGLGYANLLFGVVNSHLGILICFILGALLGSVRYFRSGEKGLFRPRLFLFATVAYVAYEALTLLWSDNLARSFFYWQKEAWIAIIPLLIGIAPPSADVARRFMKYALQISYLYLLSQLLIYGWVCLSIENPLWVAFSFDKGYFSLNGTSLSPGFMLSLMGFNHYTYIGFVFLAPILYFISEHVFKGRERGSLEIISLVSLAAISYSFIHQSRTLMLFYLFISLILIAKRQNSWGYKRVMGSVVVALLLIGGVVVYFYPDTLNFFIDTHRLHLLQIARNYLGTNLLNGYGLGSSEALIYPFFYGAEHSAHFHNQFIQSLLEGGLCSALLIIFILISYSIESYRQRNGGALLLILLFTLIMVIDLVVFLSEYLIAMLLLLSITLYALSPTTTQEKRAKQASL</sequence>
<feature type="transmembrane region" description="Helical" evidence="1">
    <location>
        <begin position="406"/>
        <end position="426"/>
    </location>
</feature>
<feature type="transmembrane region" description="Helical" evidence="1">
    <location>
        <begin position="306"/>
        <end position="323"/>
    </location>
</feature>
<evidence type="ECO:0000313" key="2">
    <source>
        <dbReference type="EMBL" id="KGN97347.1"/>
    </source>
</evidence>
<keyword evidence="1" id="KW-0472">Membrane</keyword>
<evidence type="ECO:0000256" key="1">
    <source>
        <dbReference type="SAM" id="Phobius"/>
    </source>
</evidence>
<evidence type="ECO:0000313" key="3">
    <source>
        <dbReference type="Proteomes" id="UP000030134"/>
    </source>
</evidence>
<accession>A0A0A2G4J5</accession>
<feature type="transmembrane region" description="Helical" evidence="1">
    <location>
        <begin position="246"/>
        <end position="271"/>
    </location>
</feature>
<dbReference type="STRING" id="266762.HQ36_07235"/>
<comment type="caution">
    <text evidence="2">The sequence shown here is derived from an EMBL/GenBank/DDBJ whole genome shotgun (WGS) entry which is preliminary data.</text>
</comment>
<feature type="transmembrane region" description="Helical" evidence="1">
    <location>
        <begin position="438"/>
        <end position="456"/>
    </location>
</feature>
<evidence type="ECO:0008006" key="4">
    <source>
        <dbReference type="Google" id="ProtNLM"/>
    </source>
</evidence>
<feature type="transmembrane region" description="Helical" evidence="1">
    <location>
        <begin position="139"/>
        <end position="157"/>
    </location>
</feature>
<feature type="transmembrane region" description="Helical" evidence="1">
    <location>
        <begin position="12"/>
        <end position="33"/>
    </location>
</feature>
<dbReference type="Proteomes" id="UP000030134">
    <property type="component" value="Unassembled WGS sequence"/>
</dbReference>
<keyword evidence="3" id="KW-1185">Reference proteome</keyword>
<feature type="transmembrane region" description="Helical" evidence="1">
    <location>
        <begin position="203"/>
        <end position="226"/>
    </location>
</feature>
<dbReference type="EMBL" id="JQZW01000013">
    <property type="protein sequence ID" value="KGN97347.1"/>
    <property type="molecule type" value="Genomic_DNA"/>
</dbReference>
<dbReference type="OrthoDB" id="1014515at2"/>
<feature type="transmembrane region" description="Helical" evidence="1">
    <location>
        <begin position="330"/>
        <end position="349"/>
    </location>
</feature>
<dbReference type="eggNOG" id="COG3307">
    <property type="taxonomic scope" value="Bacteria"/>
</dbReference>